<evidence type="ECO:0000313" key="2">
    <source>
        <dbReference type="Proteomes" id="UP001189122"/>
    </source>
</evidence>
<dbReference type="EMBL" id="CACRZD030000006">
    <property type="protein sequence ID" value="CAA6661904.1"/>
    <property type="molecule type" value="Genomic_DNA"/>
</dbReference>
<proteinExistence type="predicted"/>
<keyword evidence="2" id="KW-1185">Reference proteome</keyword>
<name>A0A7I8IWE3_SPIIN</name>
<sequence length="49" mass="5616">MSLFPPFFGFNFIQYVWIKAQEINRIFFAGFCYLGSSPLSFAVRLSPGC</sequence>
<dbReference type="AlphaFoldDB" id="A0A7I8IWE3"/>
<protein>
    <submittedName>
        <fullName evidence="1">Uncharacterized protein</fullName>
    </submittedName>
</protein>
<organism evidence="1">
    <name type="scientific">Spirodela intermedia</name>
    <name type="common">Intermediate duckweed</name>
    <dbReference type="NCBI Taxonomy" id="51605"/>
    <lineage>
        <taxon>Eukaryota</taxon>
        <taxon>Viridiplantae</taxon>
        <taxon>Streptophyta</taxon>
        <taxon>Embryophyta</taxon>
        <taxon>Tracheophyta</taxon>
        <taxon>Spermatophyta</taxon>
        <taxon>Magnoliopsida</taxon>
        <taxon>Liliopsida</taxon>
        <taxon>Araceae</taxon>
        <taxon>Lemnoideae</taxon>
        <taxon>Spirodela</taxon>
    </lineage>
</organism>
<dbReference type="EMBL" id="LR743593">
    <property type="protein sequence ID" value="CAA2622248.1"/>
    <property type="molecule type" value="Genomic_DNA"/>
</dbReference>
<accession>A0A7I8IWE3</accession>
<evidence type="ECO:0000313" key="1">
    <source>
        <dbReference type="EMBL" id="CAA2622248.1"/>
    </source>
</evidence>
<reference evidence="1 2" key="1">
    <citation type="submission" date="2019-12" db="EMBL/GenBank/DDBJ databases">
        <authorList>
            <person name="Scholz U."/>
            <person name="Mascher M."/>
            <person name="Fiebig A."/>
        </authorList>
    </citation>
    <scope>NUCLEOTIDE SEQUENCE</scope>
</reference>
<gene>
    <name evidence="1" type="ORF">SI7747_06008298</name>
</gene>
<dbReference type="Proteomes" id="UP001189122">
    <property type="component" value="Unassembled WGS sequence"/>
</dbReference>